<keyword evidence="3" id="KW-1185">Reference proteome</keyword>
<evidence type="ECO:0000256" key="1">
    <source>
        <dbReference type="SAM" id="SignalP"/>
    </source>
</evidence>
<keyword evidence="1" id="KW-0732">Signal</keyword>
<accession>A0A8J7IN16</accession>
<comment type="caution">
    <text evidence="2">The sequence shown here is derived from an EMBL/GenBank/DDBJ whole genome shotgun (WGS) entry which is preliminary data.</text>
</comment>
<feature type="signal peptide" evidence="1">
    <location>
        <begin position="1"/>
        <end position="24"/>
    </location>
</feature>
<dbReference type="AlphaFoldDB" id="A0A8J7IN16"/>
<evidence type="ECO:0008006" key="4">
    <source>
        <dbReference type="Google" id="ProtNLM"/>
    </source>
</evidence>
<sequence length="108" mass="12507">MKKTRHILFAVLALLLVGALPAYARGGAHVGIWFGPVWGPFYPYPYYYAPPPVIVHEEPQPPIFIEPPQAEEQHYWYYCTNPKGYYPYVKECPDGWTTVSPRPPERKE</sequence>
<proteinExistence type="predicted"/>
<evidence type="ECO:0000313" key="2">
    <source>
        <dbReference type="EMBL" id="MBJ6724413.1"/>
    </source>
</evidence>
<dbReference type="EMBL" id="JAEMHM010000005">
    <property type="protein sequence ID" value="MBJ6724413.1"/>
    <property type="molecule type" value="Genomic_DNA"/>
</dbReference>
<reference evidence="2" key="1">
    <citation type="submission" date="2020-12" db="EMBL/GenBank/DDBJ databases">
        <title>Geomonas sp. Red875, isolated from river sediment.</title>
        <authorList>
            <person name="Xu Z."/>
            <person name="Zhang Z."/>
            <person name="Masuda Y."/>
            <person name="Itoh H."/>
            <person name="Senoo K."/>
        </authorList>
    </citation>
    <scope>NUCLEOTIDE SEQUENCE</scope>
    <source>
        <strain evidence="2">Red875</strain>
    </source>
</reference>
<organism evidence="2 3">
    <name type="scientific">Geomesophilobacter sediminis</name>
    <dbReference type="NCBI Taxonomy" id="2798584"/>
    <lineage>
        <taxon>Bacteria</taxon>
        <taxon>Pseudomonadati</taxon>
        <taxon>Thermodesulfobacteriota</taxon>
        <taxon>Desulfuromonadia</taxon>
        <taxon>Geobacterales</taxon>
        <taxon>Geobacteraceae</taxon>
        <taxon>Geomesophilobacter</taxon>
    </lineage>
</organism>
<dbReference type="Proteomes" id="UP000636888">
    <property type="component" value="Unassembled WGS sequence"/>
</dbReference>
<evidence type="ECO:0000313" key="3">
    <source>
        <dbReference type="Proteomes" id="UP000636888"/>
    </source>
</evidence>
<feature type="chain" id="PRO_5035258791" description="Chitin-binding type-2 domain-containing protein" evidence="1">
    <location>
        <begin position="25"/>
        <end position="108"/>
    </location>
</feature>
<protein>
    <recommendedName>
        <fullName evidence="4">Chitin-binding type-2 domain-containing protein</fullName>
    </recommendedName>
</protein>
<gene>
    <name evidence="2" type="ORF">JFN93_06815</name>
</gene>
<dbReference type="RefSeq" id="WP_199383263.1">
    <property type="nucleotide sequence ID" value="NZ_JAEMHM010000005.1"/>
</dbReference>
<name>A0A8J7IN16_9BACT</name>